<evidence type="ECO:0000256" key="5">
    <source>
        <dbReference type="ARBA" id="ARBA00022729"/>
    </source>
</evidence>
<evidence type="ECO:0000256" key="1">
    <source>
        <dbReference type="ARBA" id="ARBA00004613"/>
    </source>
</evidence>
<keyword evidence="8" id="KW-1185">Reference proteome</keyword>
<evidence type="ECO:0000256" key="4">
    <source>
        <dbReference type="ARBA" id="ARBA00022525"/>
    </source>
</evidence>
<sequence>NYQKMKSFKCNFYILFLLILPLIFGSCCLARVQVHIINRLPDGMPMTLHCQSHDNDLGQLRLTGGDEASWTFSVNFWGTTMFYCDAQWDNSSMTYRFITYDASRDARRCETECWWMISEEETLYGYNQESEYWELFPFTNA</sequence>
<evidence type="ECO:0000256" key="2">
    <source>
        <dbReference type="ARBA" id="ARBA00005581"/>
    </source>
</evidence>
<evidence type="ECO:0000256" key="6">
    <source>
        <dbReference type="RuleBase" id="RU367044"/>
    </source>
</evidence>
<dbReference type="PANTHER" id="PTHR31232:SF18">
    <property type="entry name" value="S-PROTEIN HOMOLOG"/>
    <property type="match status" value="1"/>
</dbReference>
<evidence type="ECO:0000313" key="8">
    <source>
        <dbReference type="Proteomes" id="UP001627284"/>
    </source>
</evidence>
<dbReference type="EMBL" id="JBJKTR010000023">
    <property type="protein sequence ID" value="KAL3325160.1"/>
    <property type="molecule type" value="Genomic_DNA"/>
</dbReference>
<comment type="subcellular location">
    <subcellularLocation>
        <location evidence="1 6">Secreted</location>
    </subcellularLocation>
</comment>
<dbReference type="InterPro" id="IPR010264">
    <property type="entry name" value="Self-incomp_S1"/>
</dbReference>
<accession>A0ABD2R0E9</accession>
<evidence type="ECO:0000256" key="3">
    <source>
        <dbReference type="ARBA" id="ARBA00022471"/>
    </source>
</evidence>
<keyword evidence="3 6" id="KW-0713">Self-incompatibility</keyword>
<protein>
    <recommendedName>
        <fullName evidence="6">S-protein homolog</fullName>
    </recommendedName>
</protein>
<dbReference type="AlphaFoldDB" id="A0ABD2R0E9"/>
<dbReference type="Proteomes" id="UP001627284">
    <property type="component" value="Unassembled WGS sequence"/>
</dbReference>
<keyword evidence="4 6" id="KW-0964">Secreted</keyword>
<gene>
    <name evidence="7" type="ORF">AABB24_038987</name>
</gene>
<comment type="similarity">
    <text evidence="2 6">Belongs to the plant self-incompatibility (S1) protein family.</text>
</comment>
<dbReference type="InterPro" id="IPR008972">
    <property type="entry name" value="Cupredoxin"/>
</dbReference>
<organism evidence="7 8">
    <name type="scientific">Solanum stoloniferum</name>
    <dbReference type="NCBI Taxonomy" id="62892"/>
    <lineage>
        <taxon>Eukaryota</taxon>
        <taxon>Viridiplantae</taxon>
        <taxon>Streptophyta</taxon>
        <taxon>Embryophyta</taxon>
        <taxon>Tracheophyta</taxon>
        <taxon>Spermatophyta</taxon>
        <taxon>Magnoliopsida</taxon>
        <taxon>eudicotyledons</taxon>
        <taxon>Gunneridae</taxon>
        <taxon>Pentapetalae</taxon>
        <taxon>asterids</taxon>
        <taxon>lamiids</taxon>
        <taxon>Solanales</taxon>
        <taxon>Solanaceae</taxon>
        <taxon>Solanoideae</taxon>
        <taxon>Solaneae</taxon>
        <taxon>Solanum</taxon>
    </lineage>
</organism>
<keyword evidence="5" id="KW-0732">Signal</keyword>
<proteinExistence type="inferred from homology"/>
<reference evidence="7 8" key="1">
    <citation type="submission" date="2024-05" db="EMBL/GenBank/DDBJ databases">
        <title>De novo assembly of an allotetraploid wild potato.</title>
        <authorList>
            <person name="Hosaka A.J."/>
        </authorList>
    </citation>
    <scope>NUCLEOTIDE SEQUENCE [LARGE SCALE GENOMIC DNA]</scope>
    <source>
        <tissue evidence="7">Young leaves</tissue>
    </source>
</reference>
<feature type="non-terminal residue" evidence="7">
    <location>
        <position position="1"/>
    </location>
</feature>
<name>A0ABD2R0E9_9SOLN</name>
<dbReference type="PANTHER" id="PTHR31232">
    <property type="match status" value="1"/>
</dbReference>
<dbReference type="SUPFAM" id="SSF49503">
    <property type="entry name" value="Cupredoxins"/>
    <property type="match status" value="1"/>
</dbReference>
<dbReference type="GO" id="GO:0060320">
    <property type="term" value="P:rejection of self pollen"/>
    <property type="evidence" value="ECO:0007669"/>
    <property type="project" value="UniProtKB-KW"/>
</dbReference>
<evidence type="ECO:0000313" key="7">
    <source>
        <dbReference type="EMBL" id="KAL3325160.1"/>
    </source>
</evidence>
<dbReference type="GO" id="GO:0005576">
    <property type="term" value="C:extracellular region"/>
    <property type="evidence" value="ECO:0007669"/>
    <property type="project" value="UniProtKB-SubCell"/>
</dbReference>
<dbReference type="Pfam" id="PF05938">
    <property type="entry name" value="Self-incomp_S1"/>
    <property type="match status" value="1"/>
</dbReference>
<comment type="caution">
    <text evidence="7">The sequence shown here is derived from an EMBL/GenBank/DDBJ whole genome shotgun (WGS) entry which is preliminary data.</text>
</comment>